<dbReference type="NCBIfam" id="TIGR01439">
    <property type="entry name" value="lp_hng_hel_AbrB"/>
    <property type="match status" value="1"/>
</dbReference>
<dbReference type="InterPro" id="IPR037914">
    <property type="entry name" value="SpoVT-AbrB_sf"/>
</dbReference>
<dbReference type="GeneID" id="98062952"/>
<protein>
    <submittedName>
        <fullName evidence="2">AbrB family transcriptional regulator</fullName>
    </submittedName>
</protein>
<dbReference type="SUPFAM" id="SSF89447">
    <property type="entry name" value="AbrB/MazE/MraZ-like"/>
    <property type="match status" value="1"/>
</dbReference>
<keyword evidence="3" id="KW-1185">Reference proteome</keyword>
<evidence type="ECO:0000313" key="3">
    <source>
        <dbReference type="Proteomes" id="UP000235589"/>
    </source>
</evidence>
<reference evidence="2 3" key="1">
    <citation type="submission" date="2017-04" db="EMBL/GenBank/DDBJ databases">
        <title>Monoglobus pectinilyticus 14 draft genome.</title>
        <authorList>
            <person name="Kim C."/>
            <person name="Rosendale D.I."/>
            <person name="Kelly W.J."/>
            <person name="Tannock G.W."/>
            <person name="Patchett M.L."/>
            <person name="Jordens J.Z."/>
        </authorList>
    </citation>
    <scope>NUCLEOTIDE SEQUENCE [LARGE SCALE GENOMIC DNA]</scope>
    <source>
        <strain evidence="2 3">14</strain>
    </source>
</reference>
<dbReference type="EMBL" id="CP020991">
    <property type="protein sequence ID" value="AUO19716.1"/>
    <property type="molecule type" value="Genomic_DNA"/>
</dbReference>
<dbReference type="KEGG" id="mpec:B9O19_01558"/>
<proteinExistence type="predicted"/>
<feature type="domain" description="SpoVT-AbrB" evidence="1">
    <location>
        <begin position="2"/>
        <end position="47"/>
    </location>
</feature>
<dbReference type="RefSeq" id="WP_102365898.1">
    <property type="nucleotide sequence ID" value="NZ_CP020991.1"/>
</dbReference>
<accession>A0A2K9P390</accession>
<dbReference type="Proteomes" id="UP000235589">
    <property type="component" value="Chromosome"/>
</dbReference>
<dbReference type="GO" id="GO:0003677">
    <property type="term" value="F:DNA binding"/>
    <property type="evidence" value="ECO:0007669"/>
    <property type="project" value="InterPro"/>
</dbReference>
<dbReference type="AlphaFoldDB" id="A0A2K9P390"/>
<dbReference type="PANTHER" id="PTHR34860">
    <property type="entry name" value="REPRESSOR-LIKE PROTEIN SSO7C3"/>
    <property type="match status" value="1"/>
</dbReference>
<dbReference type="PANTHER" id="PTHR34860:SF6">
    <property type="entry name" value="REPRESSOR-LIKE PROTEIN SSO7C3"/>
    <property type="match status" value="1"/>
</dbReference>
<dbReference type="OrthoDB" id="9782993at2"/>
<evidence type="ECO:0000259" key="1">
    <source>
        <dbReference type="SMART" id="SM00966"/>
    </source>
</evidence>
<dbReference type="InterPro" id="IPR052975">
    <property type="entry name" value="Repressor-like_regulatory"/>
</dbReference>
<gene>
    <name evidence="2" type="ORF">B9O19_01558</name>
</gene>
<evidence type="ECO:0000313" key="2">
    <source>
        <dbReference type="EMBL" id="AUO19716.1"/>
    </source>
</evidence>
<dbReference type="SMART" id="SM00966">
    <property type="entry name" value="SpoVT_AbrB"/>
    <property type="match status" value="1"/>
</dbReference>
<dbReference type="InterPro" id="IPR007159">
    <property type="entry name" value="SpoVT-AbrB_dom"/>
</dbReference>
<dbReference type="Gene3D" id="2.10.260.10">
    <property type="match status" value="1"/>
</dbReference>
<organism evidence="2 3">
    <name type="scientific">Monoglobus pectinilyticus</name>
    <dbReference type="NCBI Taxonomy" id="1981510"/>
    <lineage>
        <taxon>Bacteria</taxon>
        <taxon>Bacillati</taxon>
        <taxon>Bacillota</taxon>
        <taxon>Clostridia</taxon>
        <taxon>Monoglobales</taxon>
        <taxon>Monoglobaceae</taxon>
        <taxon>Monoglobus</taxon>
    </lineage>
</organism>
<dbReference type="Pfam" id="PF04014">
    <property type="entry name" value="MazE_antitoxin"/>
    <property type="match status" value="1"/>
</dbReference>
<name>A0A2K9P390_9FIRM</name>
<sequence length="71" mass="8281">MRELDTFGRILIPKEIRKELNINEGDKLHISCIDNTVILKKVDKNICDKCGEKSYTKQLNLCQECMEKLLI</sequence>